<comment type="caution">
    <text evidence="1">The sequence shown here is derived from an EMBL/GenBank/DDBJ whole genome shotgun (WGS) entry which is preliminary data.</text>
</comment>
<protein>
    <submittedName>
        <fullName evidence="1">Uncharacterized protein</fullName>
    </submittedName>
</protein>
<reference evidence="1 2" key="1">
    <citation type="journal article" date="2019" name="Int. J. Syst. Evol. Microbiol.">
        <title>The Global Catalogue of Microorganisms (GCM) 10K type strain sequencing project: providing services to taxonomists for standard genome sequencing and annotation.</title>
        <authorList>
            <consortium name="The Broad Institute Genomics Platform"/>
            <consortium name="The Broad Institute Genome Sequencing Center for Infectious Disease"/>
            <person name="Wu L."/>
            <person name="Ma J."/>
        </authorList>
    </citation>
    <scope>NUCLEOTIDE SEQUENCE [LARGE SCALE GENOMIC DNA]</scope>
    <source>
        <strain evidence="1 2">JCM 6835</strain>
    </source>
</reference>
<dbReference type="RefSeq" id="WP_346157343.1">
    <property type="nucleotide sequence ID" value="NZ_BAAATE010000056.1"/>
</dbReference>
<evidence type="ECO:0000313" key="1">
    <source>
        <dbReference type="EMBL" id="GAA2699629.1"/>
    </source>
</evidence>
<keyword evidence="2" id="KW-1185">Reference proteome</keyword>
<dbReference type="EMBL" id="BAAATE010000056">
    <property type="protein sequence ID" value="GAA2699629.1"/>
    <property type="molecule type" value="Genomic_DNA"/>
</dbReference>
<organism evidence="1 2">
    <name type="scientific">Nonomuraea recticatena</name>
    <dbReference type="NCBI Taxonomy" id="46178"/>
    <lineage>
        <taxon>Bacteria</taxon>
        <taxon>Bacillati</taxon>
        <taxon>Actinomycetota</taxon>
        <taxon>Actinomycetes</taxon>
        <taxon>Streptosporangiales</taxon>
        <taxon>Streptosporangiaceae</taxon>
        <taxon>Nonomuraea</taxon>
    </lineage>
</organism>
<evidence type="ECO:0000313" key="2">
    <source>
        <dbReference type="Proteomes" id="UP001501666"/>
    </source>
</evidence>
<gene>
    <name evidence="1" type="ORF">GCM10010412_096290</name>
</gene>
<proteinExistence type="predicted"/>
<accession>A0ABN3TBT5</accession>
<name>A0ABN3TBT5_9ACTN</name>
<sequence>MYDIAAFAASIAPVIDAVHIDVHAVGRQAGVEYVRRSGLRPGFLIDQRYVLPLRPLTRAGLAAVYRYGTAAERDAEVADHLSQGTLREDGHGGLHATPVTLAFVEGLYTLHEQATAKLWSGRDELVGEVGELVGRLLETAERVGGGALEAMAPPYEPEGVSAGVALFNRLAAFRYHRADAHAAAWQAEGLSAREISLLREGPVWERVERETNRRAAEPYALLGQDDRRRLMDGLLTLSRS</sequence>
<dbReference type="Proteomes" id="UP001501666">
    <property type="component" value="Unassembled WGS sequence"/>
</dbReference>